<evidence type="ECO:0000256" key="5">
    <source>
        <dbReference type="ARBA" id="ARBA00023136"/>
    </source>
</evidence>
<name>Q9V1E1_PYRAB</name>
<keyword evidence="2" id="KW-0813">Transport</keyword>
<evidence type="ECO:0000256" key="1">
    <source>
        <dbReference type="ARBA" id="ARBA00004141"/>
    </source>
</evidence>
<gene>
    <name evidence="8" type="ORF">PAB0325</name>
</gene>
<evidence type="ECO:0000256" key="3">
    <source>
        <dbReference type="ARBA" id="ARBA00022692"/>
    </source>
</evidence>
<feature type="transmembrane region" description="Helical" evidence="6">
    <location>
        <begin position="216"/>
        <end position="236"/>
    </location>
</feature>
<feature type="transmembrane region" description="Helical" evidence="6">
    <location>
        <begin position="25"/>
        <end position="53"/>
    </location>
</feature>
<keyword evidence="9" id="KW-1185">Reference proteome</keyword>
<keyword evidence="3 6" id="KW-0812">Transmembrane</keyword>
<evidence type="ECO:0000313" key="8">
    <source>
        <dbReference type="EMBL" id="CAB49408.1"/>
    </source>
</evidence>
<keyword evidence="4 6" id="KW-1133">Transmembrane helix</keyword>
<dbReference type="PhylomeDB" id="Q9V1E1"/>
<feature type="transmembrane region" description="Helical" evidence="6">
    <location>
        <begin position="285"/>
        <end position="307"/>
    </location>
</feature>
<feature type="domain" description="Citrate transporter-like" evidence="7">
    <location>
        <begin position="9"/>
        <end position="274"/>
    </location>
</feature>
<dbReference type="PANTHER" id="PTHR43568">
    <property type="entry name" value="P PROTEIN"/>
    <property type="match status" value="1"/>
</dbReference>
<dbReference type="eggNOG" id="arCOG00237">
    <property type="taxonomic scope" value="Archaea"/>
</dbReference>
<accession>Q9V1E1</accession>
<feature type="transmembrane region" description="Helical" evidence="6">
    <location>
        <begin position="248"/>
        <end position="265"/>
    </location>
</feature>
<feature type="transmembrane region" description="Helical" evidence="6">
    <location>
        <begin position="345"/>
        <end position="368"/>
    </location>
</feature>
<dbReference type="Pfam" id="PF03600">
    <property type="entry name" value="CitMHS"/>
    <property type="match status" value="1"/>
</dbReference>
<dbReference type="PANTHER" id="PTHR43568:SF1">
    <property type="entry name" value="P PROTEIN"/>
    <property type="match status" value="1"/>
</dbReference>
<keyword evidence="5 6" id="KW-0472">Membrane</keyword>
<dbReference type="GO" id="GO:0055085">
    <property type="term" value="P:transmembrane transport"/>
    <property type="evidence" value="ECO:0007669"/>
    <property type="project" value="InterPro"/>
</dbReference>
<dbReference type="InterPro" id="IPR051475">
    <property type="entry name" value="Diverse_Ion_Transporter"/>
</dbReference>
<evidence type="ECO:0000256" key="6">
    <source>
        <dbReference type="SAM" id="Phobius"/>
    </source>
</evidence>
<dbReference type="GO" id="GO:0016020">
    <property type="term" value="C:membrane"/>
    <property type="evidence" value="ECO:0007669"/>
    <property type="project" value="UniProtKB-SubCell"/>
</dbReference>
<feature type="transmembrane region" description="Helical" evidence="6">
    <location>
        <begin position="319"/>
        <end position="339"/>
    </location>
</feature>
<sequence length="369" mass="41011">MILYIVLALFDPSYPRKSVQFVNWGSLFLITSLIIASKGLELSGVFTSLAIRLARGSMRGISIRLILLTAFSSAFIMNDTAVLVFTPLVVSLGRIAEVNVPRLVTLVAISANIGSSLTPMGNPQNIIIWRHYNLGILEFIKGMLPFTLLWLLILLAFAWLERGEVKLLEVPGVGVRKDLFFASAFLLGLDLFLGKLDMSLFALVFTIILFLVVDRYVLLSFDIALIPTFALIFSNFAEISELVKPKIVGYKLTFLVSLFMSQFISNVPATAILIHSNVPWLPLSLGVNLGGNGTVISSLANLIALRISGVKWRDFHRYSLLYIMVATLVTFGIFLLLRHSHSSTLLSLGIVSSFRTFFVPFSFSFWLMF</sequence>
<feature type="transmembrane region" description="Helical" evidence="6">
    <location>
        <begin position="180"/>
        <end position="210"/>
    </location>
</feature>
<feature type="transmembrane region" description="Helical" evidence="6">
    <location>
        <begin position="139"/>
        <end position="160"/>
    </location>
</feature>
<dbReference type="Proteomes" id="UP000000810">
    <property type="component" value="Chromosome"/>
</dbReference>
<evidence type="ECO:0000313" key="9">
    <source>
        <dbReference type="Proteomes" id="UP000000810"/>
    </source>
</evidence>
<feature type="transmembrane region" description="Helical" evidence="6">
    <location>
        <begin position="65"/>
        <end position="90"/>
    </location>
</feature>
<evidence type="ECO:0000259" key="7">
    <source>
        <dbReference type="Pfam" id="PF03600"/>
    </source>
</evidence>
<evidence type="ECO:0000256" key="4">
    <source>
        <dbReference type="ARBA" id="ARBA00022989"/>
    </source>
</evidence>
<organism evidence="8 9">
    <name type="scientific">Pyrococcus abyssi (strain GE5 / Orsay)</name>
    <dbReference type="NCBI Taxonomy" id="272844"/>
    <lineage>
        <taxon>Archaea</taxon>
        <taxon>Methanobacteriati</taxon>
        <taxon>Methanobacteriota</taxon>
        <taxon>Thermococci</taxon>
        <taxon>Thermococcales</taxon>
        <taxon>Thermococcaceae</taxon>
        <taxon>Pyrococcus</taxon>
    </lineage>
</organism>
<proteinExistence type="predicted"/>
<protein>
    <submittedName>
        <fullName evidence="8">Di-or tricarboxylate transporter</fullName>
    </submittedName>
</protein>
<dbReference type="RefSeq" id="WP_010867610.1">
    <property type="nucleotide sequence ID" value="NC_000868.1"/>
</dbReference>
<evidence type="ECO:0000256" key="2">
    <source>
        <dbReference type="ARBA" id="ARBA00022448"/>
    </source>
</evidence>
<dbReference type="HOGENOM" id="CLU_063025_1_0_2"/>
<dbReference type="InterPro" id="IPR004680">
    <property type="entry name" value="Cit_transptr-like_dom"/>
</dbReference>
<dbReference type="PIR" id="A75166">
    <property type="entry name" value="A75166"/>
</dbReference>
<comment type="subcellular location">
    <subcellularLocation>
        <location evidence="1">Membrane</location>
        <topology evidence="1">Multi-pass membrane protein</topology>
    </subcellularLocation>
</comment>
<dbReference type="STRING" id="272844.PAB0325"/>
<dbReference type="KEGG" id="pab:PAB0325"/>
<dbReference type="AlphaFoldDB" id="Q9V1E1"/>
<reference evidence="8 9" key="1">
    <citation type="journal article" date="2003" name="Mol. Microbiol.">
        <title>An integrated analysis of the genome of the hyperthermophilic archaeon Pyrococcus abyssi.</title>
        <authorList>
            <person name="Cohen G."/>
            <person name="Barbe V."/>
            <person name="Flament D."/>
            <person name="Galperin M."/>
            <person name="Heilig R."/>
            <person name="Ripp R."/>
            <person name="Lecompte O."/>
            <person name="Prieur D."/>
            <person name="Poch O."/>
            <person name="Quellerou J."/>
            <person name="Thierry J.C."/>
            <person name="Van der Oost J."/>
            <person name="Weissenbach J."/>
            <person name="Zivanovic Y."/>
            <person name="Forterre P."/>
        </authorList>
    </citation>
    <scope>NUCLEOTIDE SEQUENCE [LARGE SCALE GENOMIC DNA]</scope>
    <source>
        <strain evidence="9">GE5 / Orsay</strain>
    </source>
</reference>
<dbReference type="EMBL" id="AJ248284">
    <property type="protein sequence ID" value="CAB49408.1"/>
    <property type="molecule type" value="Genomic_DNA"/>
</dbReference>
<dbReference type="PATRIC" id="fig|272844.11.peg.515"/>